<dbReference type="PANTHER" id="PTHR30126">
    <property type="entry name" value="HTH-TYPE TRANSCRIPTIONAL REGULATOR"/>
    <property type="match status" value="1"/>
</dbReference>
<dbReference type="PANTHER" id="PTHR30126:SF25">
    <property type="entry name" value="HTH-TYPE TRANSCRIPTIONAL REGULATOR METR"/>
    <property type="match status" value="1"/>
</dbReference>
<dbReference type="InterPro" id="IPR036388">
    <property type="entry name" value="WH-like_DNA-bd_sf"/>
</dbReference>
<dbReference type="Pfam" id="PF00126">
    <property type="entry name" value="HTH_1"/>
    <property type="match status" value="1"/>
</dbReference>
<dbReference type="GO" id="GO:0003700">
    <property type="term" value="F:DNA-binding transcription factor activity"/>
    <property type="evidence" value="ECO:0007669"/>
    <property type="project" value="InterPro"/>
</dbReference>
<dbReference type="Pfam" id="PF03466">
    <property type="entry name" value="LysR_substrate"/>
    <property type="match status" value="1"/>
</dbReference>
<dbReference type="GO" id="GO:0000976">
    <property type="term" value="F:transcription cis-regulatory region binding"/>
    <property type="evidence" value="ECO:0007669"/>
    <property type="project" value="TreeGrafter"/>
</dbReference>
<evidence type="ECO:0000256" key="4">
    <source>
        <dbReference type="ARBA" id="ARBA00023163"/>
    </source>
</evidence>
<name>A0A1W1E4J5_9ZZZZ</name>
<comment type="similarity">
    <text evidence="1">Belongs to the LysR transcriptional regulatory family.</text>
</comment>
<accession>A0A1W1E4J5</accession>
<reference evidence="6" key="1">
    <citation type="submission" date="2016-10" db="EMBL/GenBank/DDBJ databases">
        <authorList>
            <person name="de Groot N.N."/>
        </authorList>
    </citation>
    <scope>NUCLEOTIDE SEQUENCE</scope>
</reference>
<dbReference type="InterPro" id="IPR036390">
    <property type="entry name" value="WH_DNA-bd_sf"/>
</dbReference>
<organism evidence="6">
    <name type="scientific">hydrothermal vent metagenome</name>
    <dbReference type="NCBI Taxonomy" id="652676"/>
    <lineage>
        <taxon>unclassified sequences</taxon>
        <taxon>metagenomes</taxon>
        <taxon>ecological metagenomes</taxon>
    </lineage>
</organism>
<keyword evidence="4" id="KW-0804">Transcription</keyword>
<evidence type="ECO:0000256" key="3">
    <source>
        <dbReference type="ARBA" id="ARBA00023125"/>
    </source>
</evidence>
<dbReference type="SUPFAM" id="SSF53850">
    <property type="entry name" value="Periplasmic binding protein-like II"/>
    <property type="match status" value="1"/>
</dbReference>
<evidence type="ECO:0000256" key="2">
    <source>
        <dbReference type="ARBA" id="ARBA00023015"/>
    </source>
</evidence>
<dbReference type="Gene3D" id="3.40.190.10">
    <property type="entry name" value="Periplasmic binding protein-like II"/>
    <property type="match status" value="1"/>
</dbReference>
<dbReference type="EMBL" id="FPHZ01000179">
    <property type="protein sequence ID" value="SFV88791.1"/>
    <property type="molecule type" value="Genomic_DNA"/>
</dbReference>
<dbReference type="InterPro" id="IPR000847">
    <property type="entry name" value="LysR_HTH_N"/>
</dbReference>
<feature type="domain" description="HTH lysR-type" evidence="5">
    <location>
        <begin position="5"/>
        <end position="62"/>
    </location>
</feature>
<dbReference type="InterPro" id="IPR005119">
    <property type="entry name" value="LysR_subst-bd"/>
</dbReference>
<evidence type="ECO:0000313" key="6">
    <source>
        <dbReference type="EMBL" id="SFV88791.1"/>
    </source>
</evidence>
<protein>
    <submittedName>
        <fullName evidence="6">Transcriptional activator MetR</fullName>
    </submittedName>
</protein>
<evidence type="ECO:0000256" key="1">
    <source>
        <dbReference type="ARBA" id="ARBA00009437"/>
    </source>
</evidence>
<dbReference type="PROSITE" id="PS50931">
    <property type="entry name" value="HTH_LYSR"/>
    <property type="match status" value="1"/>
</dbReference>
<proteinExistence type="inferred from homology"/>
<sequence>MLIMITLKHLKIIQALHKNNTLTRAANALHLSQSALSHQIRYLEEKLGITLWEREGRNLRLTKAGELLLQTAQQLLPIVEQTEKTLKAYAQGRQGILRIGVECYPCYEWLTKVIGVFLQRMPDVEVDIINKFQFSGYEGLLNHHIDVLITPDSEKKTGIHIETLTQYNLVLLVAEEHLLAHKIIITPEDLTTETLLTFPVPLERLDILTQFLNPAHIKPKQIKKIESIELMLQMTALGRGVCVLPEWLADEFIKKIAVKKIQISTQGLSQKLFAILHKQDREIGYIQHFIEISKKFSQNH</sequence>
<evidence type="ECO:0000259" key="5">
    <source>
        <dbReference type="PROSITE" id="PS50931"/>
    </source>
</evidence>
<dbReference type="AlphaFoldDB" id="A0A1W1E4J5"/>
<dbReference type="SUPFAM" id="SSF46785">
    <property type="entry name" value="Winged helix' DNA-binding domain"/>
    <property type="match status" value="1"/>
</dbReference>
<dbReference type="FunFam" id="1.10.10.10:FF:000001">
    <property type="entry name" value="LysR family transcriptional regulator"/>
    <property type="match status" value="1"/>
</dbReference>
<dbReference type="Gene3D" id="1.10.10.10">
    <property type="entry name" value="Winged helix-like DNA-binding domain superfamily/Winged helix DNA-binding domain"/>
    <property type="match status" value="1"/>
</dbReference>
<dbReference type="PRINTS" id="PR00039">
    <property type="entry name" value="HTHLYSR"/>
</dbReference>
<keyword evidence="2" id="KW-0805">Transcription regulation</keyword>
<keyword evidence="3" id="KW-0238">DNA-binding</keyword>
<gene>
    <name evidence="6" type="ORF">MNB_SUP05-SYMBIONT-5-133</name>
</gene>